<evidence type="ECO:0000313" key="3">
    <source>
        <dbReference type="Proteomes" id="UP000034301"/>
    </source>
</evidence>
<feature type="domain" description="DUF559" evidence="1">
    <location>
        <begin position="17"/>
        <end position="116"/>
    </location>
</feature>
<dbReference type="Pfam" id="PF04480">
    <property type="entry name" value="DUF559"/>
    <property type="match status" value="1"/>
</dbReference>
<dbReference type="CDD" id="cd01038">
    <property type="entry name" value="Endonuclease_DUF559"/>
    <property type="match status" value="1"/>
</dbReference>
<protein>
    <recommendedName>
        <fullName evidence="1">DUF559 domain-containing protein</fullName>
    </recommendedName>
</protein>
<sequence length="121" mass="14259">MQMPILHNHPVLKPRRVELRKNQTQQEVILWAYLRGAQLGFKFKRQHSIGPYILDFYCPDKKLAIELDGAQHLDNKEYDQERDNYLLTLDIKTVRFWNSEITNNISGVLQEIVSRLSSPSH</sequence>
<comment type="caution">
    <text evidence="2">The sequence shown here is derived from an EMBL/GenBank/DDBJ whole genome shotgun (WGS) entry which is preliminary data.</text>
</comment>
<dbReference type="InterPro" id="IPR007569">
    <property type="entry name" value="DUF559"/>
</dbReference>
<gene>
    <name evidence="2" type="ORF">UT78_C0005G0049</name>
</gene>
<dbReference type="SUPFAM" id="SSF52980">
    <property type="entry name" value="Restriction endonuclease-like"/>
    <property type="match status" value="1"/>
</dbReference>
<dbReference type="PANTHER" id="PTHR38590:SF1">
    <property type="entry name" value="BLL0828 PROTEIN"/>
    <property type="match status" value="1"/>
</dbReference>
<evidence type="ECO:0000259" key="1">
    <source>
        <dbReference type="Pfam" id="PF04480"/>
    </source>
</evidence>
<dbReference type="PANTHER" id="PTHR38590">
    <property type="entry name" value="BLL0828 PROTEIN"/>
    <property type="match status" value="1"/>
</dbReference>
<reference evidence="2 3" key="1">
    <citation type="journal article" date="2015" name="Nature">
        <title>rRNA introns, odd ribosomes, and small enigmatic genomes across a large radiation of phyla.</title>
        <authorList>
            <person name="Brown C.T."/>
            <person name="Hug L.A."/>
            <person name="Thomas B.C."/>
            <person name="Sharon I."/>
            <person name="Castelle C.J."/>
            <person name="Singh A."/>
            <person name="Wilkins M.J."/>
            <person name="Williams K.H."/>
            <person name="Banfield J.F."/>
        </authorList>
    </citation>
    <scope>NUCLEOTIDE SEQUENCE [LARGE SCALE GENOMIC DNA]</scope>
</reference>
<organism evidence="2 3">
    <name type="scientific">Candidatus Nomurabacteria bacterium GW2011_GWF2_40_12</name>
    <dbReference type="NCBI Taxonomy" id="1618776"/>
    <lineage>
        <taxon>Bacteria</taxon>
        <taxon>Candidatus Nomuraibacteriota</taxon>
    </lineage>
</organism>
<dbReference type="Proteomes" id="UP000034301">
    <property type="component" value="Unassembled WGS sequence"/>
</dbReference>
<proteinExistence type="predicted"/>
<dbReference type="Gene3D" id="3.40.960.10">
    <property type="entry name" value="VSR Endonuclease"/>
    <property type="match status" value="1"/>
</dbReference>
<name>A0A0G0T8B9_9BACT</name>
<dbReference type="EMBL" id="LBYC01000005">
    <property type="protein sequence ID" value="KKR43325.1"/>
    <property type="molecule type" value="Genomic_DNA"/>
</dbReference>
<dbReference type="AlphaFoldDB" id="A0A0G0T8B9"/>
<dbReference type="InterPro" id="IPR011335">
    <property type="entry name" value="Restrct_endonuc-II-like"/>
</dbReference>
<accession>A0A0G0T8B9</accession>
<evidence type="ECO:0000313" key="2">
    <source>
        <dbReference type="EMBL" id="KKR43325.1"/>
    </source>
</evidence>
<dbReference type="InterPro" id="IPR047216">
    <property type="entry name" value="Endonuclease_DUF559_bact"/>
</dbReference>